<dbReference type="RefSeq" id="WP_155873560.1">
    <property type="nucleotide sequence ID" value="NZ_CP168248.1"/>
</dbReference>
<protein>
    <submittedName>
        <fullName evidence="3">Zn-ribbon protein</fullName>
    </submittedName>
</protein>
<feature type="coiled-coil region" evidence="1">
    <location>
        <begin position="101"/>
        <end position="135"/>
    </location>
</feature>
<dbReference type="AlphaFoldDB" id="A0A6I8MCQ6"/>
<evidence type="ECO:0000256" key="1">
    <source>
        <dbReference type="SAM" id="Coils"/>
    </source>
</evidence>
<evidence type="ECO:0000313" key="4">
    <source>
        <dbReference type="Proteomes" id="UP000423525"/>
    </source>
</evidence>
<proteinExistence type="predicted"/>
<reference evidence="3 4" key="1">
    <citation type="submission" date="2019-11" db="EMBL/GenBank/DDBJ databases">
        <authorList>
            <person name="Brisse S."/>
        </authorList>
    </citation>
    <scope>NUCLEOTIDE SEQUENCE [LARGE SCALE GENOMIC DNA]</scope>
    <source>
        <strain evidence="3">FRC0190</strain>
    </source>
</reference>
<feature type="domain" description="C4-type zinc ribbon" evidence="2">
    <location>
        <begin position="199"/>
        <end position="233"/>
    </location>
</feature>
<name>A0A6I8MCQ6_9CORY</name>
<dbReference type="Proteomes" id="UP000423525">
    <property type="component" value="Chromosome"/>
</dbReference>
<evidence type="ECO:0000313" key="3">
    <source>
        <dbReference type="EMBL" id="VZH85763.1"/>
    </source>
</evidence>
<dbReference type="Pfam" id="PF02591">
    <property type="entry name" value="Zn_ribbon_9"/>
    <property type="match status" value="1"/>
</dbReference>
<dbReference type="Gene3D" id="1.10.287.1490">
    <property type="match status" value="1"/>
</dbReference>
<evidence type="ECO:0000259" key="2">
    <source>
        <dbReference type="Pfam" id="PF02591"/>
    </source>
</evidence>
<dbReference type="KEGG" id="crf:FRC0190_01700"/>
<organism evidence="3 4">
    <name type="scientific">Corynebacterium rouxii</name>
    <dbReference type="NCBI Taxonomy" id="2719119"/>
    <lineage>
        <taxon>Bacteria</taxon>
        <taxon>Bacillati</taxon>
        <taxon>Actinomycetota</taxon>
        <taxon>Actinomycetes</taxon>
        <taxon>Mycobacteriales</taxon>
        <taxon>Corynebacteriaceae</taxon>
        <taxon>Corynebacterium</taxon>
    </lineage>
</organism>
<sequence>MKLDRHLQPLLLELATLTRAENSGVAPKVSDERKELDRLLVEQEGNRRALTAANVAVDDMELEIRRVQEDERKLRRREAEGKRQLTAEVDEEKRRDIKHDIYAAKSRIADLMSELQEAHNEIHALRNNRDLNQQRVADTEVLIDKARAAVDALGEDTTAVDRHERIEALRLELPSDVVAQFDEQRDENEVGVASFNNRSCGGCFIILPPADIAIIRRAPMNLLPQCPDCGSYLVRQGD</sequence>
<dbReference type="EMBL" id="LR738855">
    <property type="protein sequence ID" value="VZH85763.1"/>
    <property type="molecule type" value="Genomic_DNA"/>
</dbReference>
<feature type="coiled-coil region" evidence="1">
    <location>
        <begin position="50"/>
        <end position="77"/>
    </location>
</feature>
<dbReference type="InterPro" id="IPR003743">
    <property type="entry name" value="Zf-RING_7"/>
</dbReference>
<accession>A0A6I8MCQ6</accession>
<keyword evidence="1" id="KW-0175">Coiled coil</keyword>
<gene>
    <name evidence="3" type="ORF">FRC0190_01700</name>
</gene>